<evidence type="ECO:0000256" key="1">
    <source>
        <dbReference type="ARBA" id="ARBA00004141"/>
    </source>
</evidence>
<evidence type="ECO:0000256" key="4">
    <source>
        <dbReference type="ARBA" id="ARBA00022989"/>
    </source>
</evidence>
<evidence type="ECO:0000256" key="7">
    <source>
        <dbReference type="SAM" id="Phobius"/>
    </source>
</evidence>
<dbReference type="Proteomes" id="UP000825935">
    <property type="component" value="Chromosome 2"/>
</dbReference>
<dbReference type="SUPFAM" id="SSF103473">
    <property type="entry name" value="MFS general substrate transporter"/>
    <property type="match status" value="1"/>
</dbReference>
<sequence>MASTRGEAERFPTETEYPGSYSPLVQNGTLNWRSKPANKHSTGGVRGSSFVLAQLFGDRLAFDGFSASLVTYLTTEMGQPTASASVKVNQWNGTAFLTSVLGGFVADAYLGRFSTILIFSGIFLAMMILLTLEVSLKAMKPCIPAGHGNDLDCRAAQQGLFYMAIYVAAVANGASKPCASAFGGDQFDEREGSEQRQQKASFFNWWFVVQSAGNIIAVTLLVALQQDVGWGWGYGVPTVLLAFSLLIFASGAPLYRYSPVLGSPLTQVARVLVAATLNRRASCSSDTALYEGDEVEMAKLGKIKMFHTNQFRCLDRAAWLPKIAEKENGTAIKDVSRWRLCNVTEVEEVKLIVRTVPIWFSLIPFSIATAQIHSVFIKQASTLDRQLGSIDIPPASVAVFLTLTMVVFVPIYDRIIVPIVRKRTKNERGITFLQRIGIGIFIGVVGMVTAALVERKRRHLAGGRPQSKQVDMSVFWLLPQYSILGLAQSFTSIGRLEFFYDQVPNNLRSLGTAMYLTSVGVGNFLSSALITIINRATDPHPWIGRNLNTSHLDYFYWLLAALCLVELGIFLWLSFWYRYKPVHDAHEMQKQCDDVLSSSQI</sequence>
<name>A0A8T2VDJ2_CERRI</name>
<evidence type="ECO:0000313" key="9">
    <source>
        <dbReference type="Proteomes" id="UP000825935"/>
    </source>
</evidence>
<dbReference type="PANTHER" id="PTHR11654">
    <property type="entry name" value="OLIGOPEPTIDE TRANSPORTER-RELATED"/>
    <property type="match status" value="1"/>
</dbReference>
<dbReference type="OMA" id="CTHTSFA"/>
<dbReference type="GO" id="GO:0022857">
    <property type="term" value="F:transmembrane transporter activity"/>
    <property type="evidence" value="ECO:0007669"/>
    <property type="project" value="InterPro"/>
</dbReference>
<comment type="similarity">
    <text evidence="2">Belongs to the major facilitator superfamily. Proton-dependent oligopeptide transporter (POT/PTR) (TC 2.A.17) family.</text>
</comment>
<feature type="transmembrane region" description="Helical" evidence="7">
    <location>
        <begin position="230"/>
        <end position="249"/>
    </location>
</feature>
<feature type="region of interest" description="Disordered" evidence="6">
    <location>
        <begin position="1"/>
        <end position="22"/>
    </location>
</feature>
<dbReference type="InterPro" id="IPR000109">
    <property type="entry name" value="POT_fam"/>
</dbReference>
<feature type="compositionally biased region" description="Basic and acidic residues" evidence="6">
    <location>
        <begin position="1"/>
        <end position="13"/>
    </location>
</feature>
<keyword evidence="5 7" id="KW-0472">Membrane</keyword>
<feature type="transmembrane region" description="Helical" evidence="7">
    <location>
        <begin position="513"/>
        <end position="533"/>
    </location>
</feature>
<keyword evidence="3 7" id="KW-0812">Transmembrane</keyword>
<dbReference type="Pfam" id="PF00854">
    <property type="entry name" value="PTR2"/>
    <property type="match status" value="1"/>
</dbReference>
<dbReference type="Gene3D" id="1.20.1250.20">
    <property type="entry name" value="MFS general substrate transporter like domains"/>
    <property type="match status" value="1"/>
</dbReference>
<dbReference type="GO" id="GO:0016020">
    <property type="term" value="C:membrane"/>
    <property type="evidence" value="ECO:0007669"/>
    <property type="project" value="UniProtKB-SubCell"/>
</dbReference>
<feature type="transmembrane region" description="Helical" evidence="7">
    <location>
        <begin position="392"/>
        <end position="412"/>
    </location>
</feature>
<evidence type="ECO:0000256" key="2">
    <source>
        <dbReference type="ARBA" id="ARBA00005982"/>
    </source>
</evidence>
<feature type="transmembrane region" description="Helical" evidence="7">
    <location>
        <begin position="109"/>
        <end position="130"/>
    </location>
</feature>
<evidence type="ECO:0000256" key="6">
    <source>
        <dbReference type="SAM" id="MobiDB-lite"/>
    </source>
</evidence>
<evidence type="ECO:0000256" key="5">
    <source>
        <dbReference type="ARBA" id="ARBA00023136"/>
    </source>
</evidence>
<organism evidence="8 9">
    <name type="scientific">Ceratopteris richardii</name>
    <name type="common">Triangle waterfern</name>
    <dbReference type="NCBI Taxonomy" id="49495"/>
    <lineage>
        <taxon>Eukaryota</taxon>
        <taxon>Viridiplantae</taxon>
        <taxon>Streptophyta</taxon>
        <taxon>Embryophyta</taxon>
        <taxon>Tracheophyta</taxon>
        <taxon>Polypodiopsida</taxon>
        <taxon>Polypodiidae</taxon>
        <taxon>Polypodiales</taxon>
        <taxon>Pteridineae</taxon>
        <taxon>Pteridaceae</taxon>
        <taxon>Parkerioideae</taxon>
        <taxon>Ceratopteris</taxon>
    </lineage>
</organism>
<evidence type="ECO:0000313" key="8">
    <source>
        <dbReference type="EMBL" id="KAH7443813.1"/>
    </source>
</evidence>
<dbReference type="InterPro" id="IPR036259">
    <property type="entry name" value="MFS_trans_sf"/>
</dbReference>
<comment type="caution">
    <text evidence="8">The sequence shown here is derived from an EMBL/GenBank/DDBJ whole genome shotgun (WGS) entry which is preliminary data.</text>
</comment>
<gene>
    <name evidence="8" type="ORF">KP509_02G052000</name>
</gene>
<feature type="transmembrane region" description="Helical" evidence="7">
    <location>
        <begin position="474"/>
        <end position="493"/>
    </location>
</feature>
<feature type="transmembrane region" description="Helical" evidence="7">
    <location>
        <begin position="203"/>
        <end position="224"/>
    </location>
</feature>
<feature type="transmembrane region" description="Helical" evidence="7">
    <location>
        <begin position="554"/>
        <end position="577"/>
    </location>
</feature>
<evidence type="ECO:0000256" key="3">
    <source>
        <dbReference type="ARBA" id="ARBA00022692"/>
    </source>
</evidence>
<dbReference type="OrthoDB" id="1888090at2759"/>
<keyword evidence="4 7" id="KW-1133">Transmembrane helix</keyword>
<keyword evidence="9" id="KW-1185">Reference proteome</keyword>
<dbReference type="AlphaFoldDB" id="A0A8T2VDJ2"/>
<dbReference type="EMBL" id="CM035407">
    <property type="protein sequence ID" value="KAH7443813.1"/>
    <property type="molecule type" value="Genomic_DNA"/>
</dbReference>
<protein>
    <submittedName>
        <fullName evidence="8">Uncharacterized protein</fullName>
    </submittedName>
</protein>
<accession>A0A8T2VDJ2</accession>
<proteinExistence type="inferred from homology"/>
<reference evidence="8" key="1">
    <citation type="submission" date="2021-08" db="EMBL/GenBank/DDBJ databases">
        <title>WGS assembly of Ceratopteris richardii.</title>
        <authorList>
            <person name="Marchant D.B."/>
            <person name="Chen G."/>
            <person name="Jenkins J."/>
            <person name="Shu S."/>
            <person name="Leebens-Mack J."/>
            <person name="Grimwood J."/>
            <person name="Schmutz J."/>
            <person name="Soltis P."/>
            <person name="Soltis D."/>
            <person name="Chen Z.-H."/>
        </authorList>
    </citation>
    <scope>NUCLEOTIDE SEQUENCE</scope>
    <source>
        <strain evidence="8">Whitten #5841</strain>
        <tissue evidence="8">Leaf</tissue>
    </source>
</reference>
<comment type="subcellular location">
    <subcellularLocation>
        <location evidence="1">Membrane</location>
        <topology evidence="1">Multi-pass membrane protein</topology>
    </subcellularLocation>
</comment>
<feature type="transmembrane region" description="Helical" evidence="7">
    <location>
        <begin position="432"/>
        <end position="453"/>
    </location>
</feature>